<gene>
    <name evidence="2" type="ORF">CACET_c24500</name>
</gene>
<dbReference type="STRING" id="84022.CACET_c24500"/>
<dbReference type="RefSeq" id="WP_044825329.1">
    <property type="nucleotide sequence ID" value="NZ_CP009687.1"/>
</dbReference>
<dbReference type="AlphaFoldDB" id="A0A0D8I925"/>
<protein>
    <recommendedName>
        <fullName evidence="1">Putative component of 'biosynthetic module' domain-containing protein</fullName>
    </recommendedName>
</protein>
<proteinExistence type="predicted"/>
<evidence type="ECO:0000259" key="1">
    <source>
        <dbReference type="Pfam" id="PF14266"/>
    </source>
</evidence>
<dbReference type="Pfam" id="PF14266">
    <property type="entry name" value="YceG_bac"/>
    <property type="match status" value="2"/>
</dbReference>
<dbReference type="InterPro" id="IPR025647">
    <property type="entry name" value="YceG_bac"/>
</dbReference>
<organism evidence="2 3">
    <name type="scientific">Clostridium aceticum</name>
    <dbReference type="NCBI Taxonomy" id="84022"/>
    <lineage>
        <taxon>Bacteria</taxon>
        <taxon>Bacillati</taxon>
        <taxon>Bacillota</taxon>
        <taxon>Clostridia</taxon>
        <taxon>Eubacteriales</taxon>
        <taxon>Clostridiaceae</taxon>
        <taxon>Clostridium</taxon>
    </lineage>
</organism>
<dbReference type="EMBL" id="CP009687">
    <property type="protein sequence ID" value="AKL95895.1"/>
    <property type="molecule type" value="Genomic_DNA"/>
</dbReference>
<evidence type="ECO:0000313" key="3">
    <source>
        <dbReference type="Proteomes" id="UP000035704"/>
    </source>
</evidence>
<keyword evidence="3" id="KW-1185">Reference proteome</keyword>
<accession>A0A0D8I925</accession>
<dbReference type="Proteomes" id="UP000035704">
    <property type="component" value="Chromosome"/>
</dbReference>
<reference evidence="2 3" key="1">
    <citation type="submission" date="2014-10" db="EMBL/GenBank/DDBJ databases">
        <title>Genome sequence of Clostridium aceticum DSM 1496.</title>
        <authorList>
            <person name="Poehlein A."/>
            <person name="Schiel-Bengelsdorf B."/>
            <person name="Gottschalk G."/>
            <person name="Duerre P."/>
            <person name="Daniel R."/>
        </authorList>
    </citation>
    <scope>NUCLEOTIDE SEQUENCE [LARGE SCALE GENOMIC DNA]</scope>
    <source>
        <strain evidence="2 3">DSM 1496</strain>
    </source>
</reference>
<feature type="domain" description="Putative component of 'biosynthetic module'" evidence="1">
    <location>
        <begin position="325"/>
        <end position="543"/>
    </location>
</feature>
<evidence type="ECO:0000313" key="2">
    <source>
        <dbReference type="EMBL" id="AKL95895.1"/>
    </source>
</evidence>
<name>A0A0D8I925_9CLOT</name>
<dbReference type="PATRIC" id="fig|84022.5.peg.790"/>
<dbReference type="KEGG" id="cace:CACET_c24500"/>
<sequence>MEQDIKTEEDSLLYLLDRKGGERAFCAPSMSQAEFAHLALNTISAEAKDIFEDIFTLPKERRGFAANHRLMVTPIYFYRIIGVEDRQSYKEKLLLLNEKLLQQHKLYLKVDDHFDKSIDPKMVQKIVPHWICSEKLGLQNGKKVVEGTLKKGILSDIGETKQQLIKDKLAILLDIFMKNQRNMNIIKNFYIKILYWIEKYALSLIQAYEYGKVNPKVLFYGDIQRDEVYFLIFLSLIGCDILYFNPQDASKFDEVQESNIYSKLLEYDEKMDLIPFPQLPKGHRQETVARRASVEIDRILHTEEGGLYRPWQFEDYKLFSTPLQTTYEELFILWKEQARFRQGFKVETGSVYIPNIFAKISGTATDINEYLVNLNKLKDNGDMGILIDKIPIYPSRGYALSSGIFDKEGKLNRERIKCLPEYRFGYLRSAVQDLILDKIDELVSQEDFFVFPMTPQLKAKCLYTILTLEKKYLDLLQKFDYPHQLPKLVIFDGDEGTFTQEDLIVIGFLHFSGFDIVIVTPTGYNNIENGINCYYYDIHKLENFTFDLDFHGQAENKKNNGFKKILSRFF</sequence>
<dbReference type="OrthoDB" id="2421008at2"/>
<feature type="domain" description="Putative component of 'biosynthetic module'" evidence="1">
    <location>
        <begin position="47"/>
        <end position="301"/>
    </location>
</feature>